<dbReference type="EMBL" id="JBHRZG010000008">
    <property type="protein sequence ID" value="MFC3832755.1"/>
    <property type="molecule type" value="Genomic_DNA"/>
</dbReference>
<feature type="transmembrane region" description="Helical" evidence="1">
    <location>
        <begin position="20"/>
        <end position="39"/>
    </location>
</feature>
<protein>
    <submittedName>
        <fullName evidence="2">Uncharacterized protein</fullName>
    </submittedName>
</protein>
<feature type="transmembrane region" description="Helical" evidence="1">
    <location>
        <begin position="46"/>
        <end position="64"/>
    </location>
</feature>
<evidence type="ECO:0000256" key="1">
    <source>
        <dbReference type="SAM" id="Phobius"/>
    </source>
</evidence>
<accession>A0ABV7Z7U6</accession>
<evidence type="ECO:0000313" key="3">
    <source>
        <dbReference type="Proteomes" id="UP001595803"/>
    </source>
</evidence>
<dbReference type="Proteomes" id="UP001595803">
    <property type="component" value="Unassembled WGS sequence"/>
</dbReference>
<feature type="transmembrane region" description="Helical" evidence="1">
    <location>
        <begin position="84"/>
        <end position="107"/>
    </location>
</feature>
<comment type="caution">
    <text evidence="2">The sequence shown here is derived from an EMBL/GenBank/DDBJ whole genome shotgun (WGS) entry which is preliminary data.</text>
</comment>
<proteinExistence type="predicted"/>
<reference evidence="3" key="1">
    <citation type="journal article" date="2019" name="Int. J. Syst. Evol. Microbiol.">
        <title>The Global Catalogue of Microorganisms (GCM) 10K type strain sequencing project: providing services to taxonomists for standard genome sequencing and annotation.</title>
        <authorList>
            <consortium name="The Broad Institute Genomics Platform"/>
            <consortium name="The Broad Institute Genome Sequencing Center for Infectious Disease"/>
            <person name="Wu L."/>
            <person name="Ma J."/>
        </authorList>
    </citation>
    <scope>NUCLEOTIDE SEQUENCE [LARGE SCALE GENOMIC DNA]</scope>
    <source>
        <strain evidence="3">CCTCC AB 2017081</strain>
    </source>
</reference>
<keyword evidence="1" id="KW-0472">Membrane</keyword>
<keyword evidence="1" id="KW-0812">Transmembrane</keyword>
<name>A0ABV7Z7U6_9DEIO</name>
<keyword evidence="1" id="KW-1133">Transmembrane helix</keyword>
<gene>
    <name evidence="2" type="ORF">ACFOSB_07790</name>
</gene>
<sequence>MSADPSGPDRWTPTIRRGLLGGVIWAGIVVVVAGTLFGAPWEAREMAGLLGWAGLAPVVLAGGLAQARYDQPGDRRAARAVWDHVASCVIAALAVFSLQQFLLLVAAQRGI</sequence>
<keyword evidence="3" id="KW-1185">Reference proteome</keyword>
<organism evidence="2 3">
    <name type="scientific">Deinococcus rufus</name>
    <dbReference type="NCBI Taxonomy" id="2136097"/>
    <lineage>
        <taxon>Bacteria</taxon>
        <taxon>Thermotogati</taxon>
        <taxon>Deinococcota</taxon>
        <taxon>Deinococci</taxon>
        <taxon>Deinococcales</taxon>
        <taxon>Deinococcaceae</taxon>
        <taxon>Deinococcus</taxon>
    </lineage>
</organism>
<dbReference type="RefSeq" id="WP_322473997.1">
    <property type="nucleotide sequence ID" value="NZ_JBHRZG010000008.1"/>
</dbReference>
<evidence type="ECO:0000313" key="2">
    <source>
        <dbReference type="EMBL" id="MFC3832755.1"/>
    </source>
</evidence>